<gene>
    <name evidence="2" type="ORF">ANI01nite_21640</name>
</gene>
<keyword evidence="1" id="KW-0472">Membrane</keyword>
<evidence type="ECO:0000313" key="2">
    <source>
        <dbReference type="EMBL" id="GEC12961.1"/>
    </source>
</evidence>
<keyword evidence="1" id="KW-1133">Transmembrane helix</keyword>
<keyword evidence="3" id="KW-1185">Reference proteome</keyword>
<feature type="transmembrane region" description="Helical" evidence="1">
    <location>
        <begin position="342"/>
        <end position="365"/>
    </location>
</feature>
<organism evidence="2 3">
    <name type="scientific">Glutamicibacter nicotianae</name>
    <name type="common">Arthrobacter nicotianae</name>
    <dbReference type="NCBI Taxonomy" id="37929"/>
    <lineage>
        <taxon>Bacteria</taxon>
        <taxon>Bacillati</taxon>
        <taxon>Actinomycetota</taxon>
        <taxon>Actinomycetes</taxon>
        <taxon>Micrococcales</taxon>
        <taxon>Micrococcaceae</taxon>
        <taxon>Glutamicibacter</taxon>
    </lineage>
</organism>
<feature type="transmembrane region" description="Helical" evidence="1">
    <location>
        <begin position="235"/>
        <end position="253"/>
    </location>
</feature>
<name>A0ABQ0RMD2_GLUNI</name>
<evidence type="ECO:0000256" key="1">
    <source>
        <dbReference type="SAM" id="Phobius"/>
    </source>
</evidence>
<evidence type="ECO:0008006" key="4">
    <source>
        <dbReference type="Google" id="ProtNLM"/>
    </source>
</evidence>
<feature type="transmembrane region" description="Helical" evidence="1">
    <location>
        <begin position="307"/>
        <end position="327"/>
    </location>
</feature>
<feature type="transmembrane region" description="Helical" evidence="1">
    <location>
        <begin position="83"/>
        <end position="105"/>
    </location>
</feature>
<proteinExistence type="predicted"/>
<feature type="transmembrane region" description="Helical" evidence="1">
    <location>
        <begin position="12"/>
        <end position="32"/>
    </location>
</feature>
<feature type="transmembrane region" description="Helical" evidence="1">
    <location>
        <begin position="265"/>
        <end position="286"/>
    </location>
</feature>
<feature type="transmembrane region" description="Helical" evidence="1">
    <location>
        <begin position="460"/>
        <end position="478"/>
    </location>
</feature>
<feature type="transmembrane region" description="Helical" evidence="1">
    <location>
        <begin position="188"/>
        <end position="211"/>
    </location>
</feature>
<protein>
    <recommendedName>
        <fullName evidence="4">DUF5808 domain-containing protein</fullName>
    </recommendedName>
</protein>
<evidence type="ECO:0000313" key="3">
    <source>
        <dbReference type="Proteomes" id="UP000316242"/>
    </source>
</evidence>
<dbReference type="Proteomes" id="UP000316242">
    <property type="component" value="Unassembled WGS sequence"/>
</dbReference>
<keyword evidence="1" id="KW-0812">Transmembrane</keyword>
<feature type="transmembrane region" description="Helical" evidence="1">
    <location>
        <begin position="419"/>
        <end position="439"/>
    </location>
</feature>
<feature type="transmembrane region" description="Helical" evidence="1">
    <location>
        <begin position="385"/>
        <end position="403"/>
    </location>
</feature>
<accession>A0ABQ0RMD2</accession>
<sequence length="519" mass="56382">MYQIVDTLMAMSQIPASAISIAFVGAVIYLWLRSVAHRREAPAIVRAQSHSFWCALIAFFASTSWDLPETWRIPMNGTDSSSVFAAALSPGIWILLVYLIGLFTWPKELQPVRTASLEARTLATPFPKSLGIFVALLLLAGVGLLWPASRVEGSVGIPESETTMFDSDGSYSYTSAGPTDGLLPGNQMLPVFIVALAGTVVAAGVIAAVILNRRPLAGITAEDNQALRTVWLNRLLRNTGIVLLAFCVSVANYSQGYSTGGPYELLNYGALAVALTLFFWGPRTTFSAHSTTRERTAFSRLRDQLFALQYTTATLALLAVAIGWSFLPVDEEFRMPTNERTTWILVLFAGAALLYIVLNTLYLGYASKVARQASAAPKHHAPLPLWSYIAAGLLVAICAYLLLDPPLETLWEFAPPNRGLVIGLLLLLAAAHMGFIWSCRRATIPWAVSPAEEIWYRRVLELRSMRVATSAVLAMLLIGYGFPAGLGLFALLVFVVPAVIFLERPGTAMVRAQQPTAAS</sequence>
<dbReference type="EMBL" id="BJNE01000008">
    <property type="protein sequence ID" value="GEC12961.1"/>
    <property type="molecule type" value="Genomic_DNA"/>
</dbReference>
<feature type="transmembrane region" description="Helical" evidence="1">
    <location>
        <begin position="44"/>
        <end position="63"/>
    </location>
</feature>
<reference evidence="2 3" key="1">
    <citation type="submission" date="2019-06" db="EMBL/GenBank/DDBJ databases">
        <title>Whole genome shotgun sequence of Glutamicibacter nicotianae NBRC 14234.</title>
        <authorList>
            <person name="Hosoyama A."/>
            <person name="Uohara A."/>
            <person name="Ohji S."/>
            <person name="Ichikawa N."/>
        </authorList>
    </citation>
    <scope>NUCLEOTIDE SEQUENCE [LARGE SCALE GENOMIC DNA]</scope>
    <source>
        <strain evidence="2 3">NBRC 14234</strain>
    </source>
</reference>
<feature type="transmembrane region" description="Helical" evidence="1">
    <location>
        <begin position="126"/>
        <end position="146"/>
    </location>
</feature>
<comment type="caution">
    <text evidence="2">The sequence shown here is derived from an EMBL/GenBank/DDBJ whole genome shotgun (WGS) entry which is preliminary data.</text>
</comment>